<dbReference type="EMBL" id="CM018037">
    <property type="protein sequence ID" value="KAA8538790.1"/>
    <property type="molecule type" value="Genomic_DNA"/>
</dbReference>
<reference evidence="1 2" key="1">
    <citation type="submission" date="2019-09" db="EMBL/GenBank/DDBJ databases">
        <title>A chromosome-level genome assembly of the Chinese tupelo Nyssa sinensis.</title>
        <authorList>
            <person name="Yang X."/>
            <person name="Kang M."/>
            <person name="Yang Y."/>
            <person name="Xiong H."/>
            <person name="Wang M."/>
            <person name="Zhang Z."/>
            <person name="Wang Z."/>
            <person name="Wu H."/>
            <person name="Ma T."/>
            <person name="Liu J."/>
            <person name="Xi Z."/>
        </authorList>
    </citation>
    <scope>NUCLEOTIDE SEQUENCE [LARGE SCALE GENOMIC DNA]</scope>
    <source>
        <strain evidence="1">J267</strain>
        <tissue evidence="1">Leaf</tissue>
    </source>
</reference>
<evidence type="ECO:0000313" key="1">
    <source>
        <dbReference type="EMBL" id="KAA8538790.1"/>
    </source>
</evidence>
<dbReference type="Proteomes" id="UP000325577">
    <property type="component" value="Linkage Group LG14"/>
</dbReference>
<sequence>MEDAVITVGPVRVLTANAATEFPYLEPLDHYPGSTPVSGVSSLGSEPPTKNLCRRYWQSHVGSCNVGEIPSLTNGVGKQNCGVHGSADFLEFGVVGLPLFSHRRKPKIGTIETLTVGRPVMPGALKMCGLYSGKVGFAVG</sequence>
<gene>
    <name evidence="1" type="ORF">F0562_025482</name>
</gene>
<organism evidence="1 2">
    <name type="scientific">Nyssa sinensis</name>
    <dbReference type="NCBI Taxonomy" id="561372"/>
    <lineage>
        <taxon>Eukaryota</taxon>
        <taxon>Viridiplantae</taxon>
        <taxon>Streptophyta</taxon>
        <taxon>Embryophyta</taxon>
        <taxon>Tracheophyta</taxon>
        <taxon>Spermatophyta</taxon>
        <taxon>Magnoliopsida</taxon>
        <taxon>eudicotyledons</taxon>
        <taxon>Gunneridae</taxon>
        <taxon>Pentapetalae</taxon>
        <taxon>asterids</taxon>
        <taxon>Cornales</taxon>
        <taxon>Nyssaceae</taxon>
        <taxon>Nyssa</taxon>
    </lineage>
</organism>
<dbReference type="AlphaFoldDB" id="A0A5J5B8J6"/>
<proteinExistence type="predicted"/>
<protein>
    <submittedName>
        <fullName evidence="1">Uncharacterized protein</fullName>
    </submittedName>
</protein>
<keyword evidence="2" id="KW-1185">Reference proteome</keyword>
<accession>A0A5J5B8J6</accession>
<evidence type="ECO:0000313" key="2">
    <source>
        <dbReference type="Proteomes" id="UP000325577"/>
    </source>
</evidence>
<name>A0A5J5B8J6_9ASTE</name>